<evidence type="ECO:0000259" key="2">
    <source>
        <dbReference type="Pfam" id="PF04675"/>
    </source>
</evidence>
<evidence type="ECO:0000313" key="4">
    <source>
        <dbReference type="Proteomes" id="UP000800200"/>
    </source>
</evidence>
<dbReference type="Pfam" id="PF04675">
    <property type="entry name" value="DNA_ligase_A_N"/>
    <property type="match status" value="1"/>
</dbReference>
<keyword evidence="4" id="KW-1185">Reference proteome</keyword>
<dbReference type="GO" id="GO:0003910">
    <property type="term" value="F:DNA ligase (ATP) activity"/>
    <property type="evidence" value="ECO:0007669"/>
    <property type="project" value="InterPro"/>
</dbReference>
<protein>
    <recommendedName>
        <fullName evidence="2">DNA ligase ATP-dependent N-terminal domain-containing protein</fullName>
    </recommendedName>
</protein>
<name>A0A6A6F0F8_9PEZI</name>
<sequence length="185" mass="21317">MSFNFSILCDLLNELDQNRTRKSSKTPNTLSSSNVIVVSWFNKHDRIIPREGPGAVAFLSCLFPERRADRVFNLQEKRLESIIKQAQGLDRVAATSTFSSIKLRQRMEAKYAEPIRTHDVLLRIFQRLYSSEAKWMVRMILKNYSPVQIPETLVMQTFYFLLPNVLGFQNSLEAAVRIMSGMPAQ</sequence>
<organism evidence="3 4">
    <name type="scientific">Zopfia rhizophila CBS 207.26</name>
    <dbReference type="NCBI Taxonomy" id="1314779"/>
    <lineage>
        <taxon>Eukaryota</taxon>
        <taxon>Fungi</taxon>
        <taxon>Dikarya</taxon>
        <taxon>Ascomycota</taxon>
        <taxon>Pezizomycotina</taxon>
        <taxon>Dothideomycetes</taxon>
        <taxon>Dothideomycetes incertae sedis</taxon>
        <taxon>Zopfiaceae</taxon>
        <taxon>Zopfia</taxon>
    </lineage>
</organism>
<dbReference type="InterPro" id="IPR012308">
    <property type="entry name" value="DNA_ligase_ATP-dep_N"/>
</dbReference>
<dbReference type="GO" id="GO:0006310">
    <property type="term" value="P:DNA recombination"/>
    <property type="evidence" value="ECO:0007669"/>
    <property type="project" value="InterPro"/>
</dbReference>
<proteinExistence type="predicted"/>
<keyword evidence="1" id="KW-0436">Ligase</keyword>
<dbReference type="Gene3D" id="1.10.3260.10">
    <property type="entry name" value="DNA ligase, ATP-dependent, N-terminal domain"/>
    <property type="match status" value="1"/>
</dbReference>
<dbReference type="OrthoDB" id="2160351at2759"/>
<dbReference type="GO" id="GO:0003677">
    <property type="term" value="F:DNA binding"/>
    <property type="evidence" value="ECO:0007669"/>
    <property type="project" value="InterPro"/>
</dbReference>
<reference evidence="3" key="1">
    <citation type="journal article" date="2020" name="Stud. Mycol.">
        <title>101 Dothideomycetes genomes: a test case for predicting lifestyles and emergence of pathogens.</title>
        <authorList>
            <person name="Haridas S."/>
            <person name="Albert R."/>
            <person name="Binder M."/>
            <person name="Bloem J."/>
            <person name="Labutti K."/>
            <person name="Salamov A."/>
            <person name="Andreopoulos B."/>
            <person name="Baker S."/>
            <person name="Barry K."/>
            <person name="Bills G."/>
            <person name="Bluhm B."/>
            <person name="Cannon C."/>
            <person name="Castanera R."/>
            <person name="Culley D."/>
            <person name="Daum C."/>
            <person name="Ezra D."/>
            <person name="Gonzalez J."/>
            <person name="Henrissat B."/>
            <person name="Kuo A."/>
            <person name="Liang C."/>
            <person name="Lipzen A."/>
            <person name="Lutzoni F."/>
            <person name="Magnuson J."/>
            <person name="Mondo S."/>
            <person name="Nolan M."/>
            <person name="Ohm R."/>
            <person name="Pangilinan J."/>
            <person name="Park H.-J."/>
            <person name="Ramirez L."/>
            <person name="Alfaro M."/>
            <person name="Sun H."/>
            <person name="Tritt A."/>
            <person name="Yoshinaga Y."/>
            <person name="Zwiers L.-H."/>
            <person name="Turgeon B."/>
            <person name="Goodwin S."/>
            <person name="Spatafora J."/>
            <person name="Crous P."/>
            <person name="Grigoriev I."/>
        </authorList>
    </citation>
    <scope>NUCLEOTIDE SEQUENCE</scope>
    <source>
        <strain evidence="3">CBS 207.26</strain>
    </source>
</reference>
<dbReference type="InterPro" id="IPR036599">
    <property type="entry name" value="DNA_ligase_N_sf"/>
</dbReference>
<evidence type="ECO:0000313" key="3">
    <source>
        <dbReference type="EMBL" id="KAF2195616.1"/>
    </source>
</evidence>
<dbReference type="Proteomes" id="UP000800200">
    <property type="component" value="Unassembled WGS sequence"/>
</dbReference>
<dbReference type="EMBL" id="ML994610">
    <property type="protein sequence ID" value="KAF2195616.1"/>
    <property type="molecule type" value="Genomic_DNA"/>
</dbReference>
<evidence type="ECO:0000256" key="1">
    <source>
        <dbReference type="ARBA" id="ARBA00022598"/>
    </source>
</evidence>
<feature type="domain" description="DNA ligase ATP-dependent N-terminal" evidence="2">
    <location>
        <begin position="5"/>
        <end position="91"/>
    </location>
</feature>
<dbReference type="AlphaFoldDB" id="A0A6A6F0F8"/>
<dbReference type="GO" id="GO:0006281">
    <property type="term" value="P:DNA repair"/>
    <property type="evidence" value="ECO:0007669"/>
    <property type="project" value="InterPro"/>
</dbReference>
<gene>
    <name evidence="3" type="ORF">K469DRAFT_681899</name>
</gene>
<accession>A0A6A6F0F8</accession>